<dbReference type="Gene3D" id="1.10.10.2830">
    <property type="match status" value="1"/>
</dbReference>
<feature type="region of interest" description="Disordered" evidence="1">
    <location>
        <begin position="31"/>
        <end position="61"/>
    </location>
</feature>
<sequence length="161" mass="17553">MNFAENLHRREITALERAELQARWVEITAKDKPGELRPVSKGGRGNKGGLSKASTDLGLPRSTLQQSVRIASLSPAAKEAAKASGLDDNQSALLKAAKKKTPAEQVEFLNVIAEAKSTPAPAPEPQALGAEYVRSIEDVRRLWPDSPDDYRQALREIVNED</sequence>
<protein>
    <submittedName>
        <fullName evidence="2">Uncharacterized protein</fullName>
    </submittedName>
</protein>
<accession>A0ABY5UA80</accession>
<dbReference type="Proteomes" id="UP001058739">
    <property type="component" value="Chromosome 01"/>
</dbReference>
<evidence type="ECO:0000313" key="2">
    <source>
        <dbReference type="EMBL" id="UWL59247.1"/>
    </source>
</evidence>
<dbReference type="RefSeq" id="WP_259697838.1">
    <property type="nucleotide sequence ID" value="NZ_CP099967.1"/>
</dbReference>
<proteinExistence type="predicted"/>
<gene>
    <name evidence="2" type="ORF">NIK97_06745</name>
</gene>
<organism evidence="2 3">
    <name type="scientific">Brucella pseudintermedia</name>
    <dbReference type="NCBI Taxonomy" id="370111"/>
    <lineage>
        <taxon>Bacteria</taxon>
        <taxon>Pseudomonadati</taxon>
        <taxon>Pseudomonadota</taxon>
        <taxon>Alphaproteobacteria</taxon>
        <taxon>Hyphomicrobiales</taxon>
        <taxon>Brucellaceae</taxon>
        <taxon>Brucella/Ochrobactrum group</taxon>
        <taxon>Brucella</taxon>
    </lineage>
</organism>
<evidence type="ECO:0000313" key="3">
    <source>
        <dbReference type="Proteomes" id="UP001058739"/>
    </source>
</evidence>
<dbReference type="EMBL" id="CP099967">
    <property type="protein sequence ID" value="UWL59247.1"/>
    <property type="molecule type" value="Genomic_DNA"/>
</dbReference>
<evidence type="ECO:0000256" key="1">
    <source>
        <dbReference type="SAM" id="MobiDB-lite"/>
    </source>
</evidence>
<keyword evidence="3" id="KW-1185">Reference proteome</keyword>
<dbReference type="SUPFAM" id="SSF109709">
    <property type="entry name" value="KorB DNA-binding domain-like"/>
    <property type="match status" value="1"/>
</dbReference>
<name>A0ABY5UA80_9HYPH</name>
<reference evidence="2" key="1">
    <citation type="submission" date="2022-06" db="EMBL/GenBank/DDBJ databases">
        <title>Complete Genome Sequence of Deoxynivalenol-bioadsorption Ochrobactrum pseudintermedium ASAG-D25.</title>
        <authorList>
            <person name="Wang N."/>
        </authorList>
    </citation>
    <scope>NUCLEOTIDE SEQUENCE</scope>
    <source>
        <strain evidence="2">ASAG-D25</strain>
    </source>
</reference>